<evidence type="ECO:0000313" key="1">
    <source>
        <dbReference type="EMBL" id="MBA2858300.1"/>
    </source>
</evidence>
<organism evidence="1 2">
    <name type="scientific">Methanococcus maripaludis</name>
    <name type="common">Methanococcus deltae</name>
    <dbReference type="NCBI Taxonomy" id="39152"/>
    <lineage>
        <taxon>Archaea</taxon>
        <taxon>Methanobacteriati</taxon>
        <taxon>Methanobacteriota</taxon>
        <taxon>Methanomada group</taxon>
        <taxon>Methanococci</taxon>
        <taxon>Methanococcales</taxon>
        <taxon>Methanococcaceae</taxon>
        <taxon>Methanococcus</taxon>
    </lineage>
</organism>
<name>A0A7J9P662_METMI</name>
<dbReference type="RefSeq" id="WP_181493293.1">
    <property type="nucleotide sequence ID" value="NZ_JACDUN010000001.1"/>
</dbReference>
<reference evidence="1 2" key="1">
    <citation type="submission" date="2020-07" db="EMBL/GenBank/DDBJ databases">
        <title>Genomic Encyclopedia of Type Strains, Phase IV (KMG-V): Genome sequencing to study the core and pangenomes of soil and plant-associated prokaryotes.</title>
        <authorList>
            <person name="Whitman W."/>
        </authorList>
    </citation>
    <scope>NUCLEOTIDE SEQUENCE [LARGE SCALE GENOMIC DNA]</scope>
    <source>
        <strain evidence="1 2">C12</strain>
    </source>
</reference>
<gene>
    <name evidence="1" type="ORF">HNP93_001001</name>
</gene>
<dbReference type="GO" id="GO:0003677">
    <property type="term" value="F:DNA binding"/>
    <property type="evidence" value="ECO:0007669"/>
    <property type="project" value="UniProtKB-KW"/>
</dbReference>
<dbReference type="AlphaFoldDB" id="A0A7J9P662"/>
<protein>
    <submittedName>
        <fullName evidence="1">Putative DNA-binding antitoxin AbrB/MazE fold protein</fullName>
    </submittedName>
</protein>
<dbReference type="Proteomes" id="UP000558015">
    <property type="component" value="Unassembled WGS sequence"/>
</dbReference>
<dbReference type="EMBL" id="JACDUN010000001">
    <property type="protein sequence ID" value="MBA2858300.1"/>
    <property type="molecule type" value="Genomic_DNA"/>
</dbReference>
<accession>A0A7J9P662</accession>
<keyword evidence="1" id="KW-0238">DNA-binding</keyword>
<comment type="caution">
    <text evidence="1">The sequence shown here is derived from an EMBL/GenBank/DDBJ whole genome shotgun (WGS) entry which is preliminary data.</text>
</comment>
<sequence>MGDPVNIDEQLKKLSEAKGIKFYTKEQAIEEFGTKVTPGATVSIKEEFGKITPILQKYGISTTYEGGSEKPLEKILKEYGEAVKLETKTEFEKVQKFQDNIKNASAKYGIPMEDFKDCKTNDDVMNVLLTVEKGETTKTVGSAFGEHTTGFIDGMSRLG</sequence>
<proteinExistence type="predicted"/>
<evidence type="ECO:0000313" key="2">
    <source>
        <dbReference type="Proteomes" id="UP000558015"/>
    </source>
</evidence>